<gene>
    <name evidence="4" type="ORF">NQ314_017852</name>
</gene>
<evidence type="ECO:0000313" key="4">
    <source>
        <dbReference type="EMBL" id="KAJ8929472.1"/>
    </source>
</evidence>
<comment type="caution">
    <text evidence="4">The sequence shown here is derived from an EMBL/GenBank/DDBJ whole genome shotgun (WGS) entry which is preliminary data.</text>
</comment>
<accession>A0AAV8WTF9</accession>
<protein>
    <recommendedName>
        <fullName evidence="6">Farnesol dehydrogenase-like</fullName>
    </recommendedName>
</protein>
<dbReference type="Gene3D" id="3.40.50.720">
    <property type="entry name" value="NAD(P)-binding Rossmann-like Domain"/>
    <property type="match status" value="1"/>
</dbReference>
<name>A0AAV8WTF9_9CUCU</name>
<dbReference type="PANTHER" id="PTHR43115">
    <property type="entry name" value="DEHYDROGENASE/REDUCTASE SDR FAMILY MEMBER 11"/>
    <property type="match status" value="1"/>
</dbReference>
<evidence type="ECO:0000256" key="1">
    <source>
        <dbReference type="ARBA" id="ARBA00006484"/>
    </source>
</evidence>
<organism evidence="4 5">
    <name type="scientific">Rhamnusium bicolor</name>
    <dbReference type="NCBI Taxonomy" id="1586634"/>
    <lineage>
        <taxon>Eukaryota</taxon>
        <taxon>Metazoa</taxon>
        <taxon>Ecdysozoa</taxon>
        <taxon>Arthropoda</taxon>
        <taxon>Hexapoda</taxon>
        <taxon>Insecta</taxon>
        <taxon>Pterygota</taxon>
        <taxon>Neoptera</taxon>
        <taxon>Endopterygota</taxon>
        <taxon>Coleoptera</taxon>
        <taxon>Polyphaga</taxon>
        <taxon>Cucujiformia</taxon>
        <taxon>Chrysomeloidea</taxon>
        <taxon>Cerambycidae</taxon>
        <taxon>Lepturinae</taxon>
        <taxon>Rhagiini</taxon>
        <taxon>Rhamnusium</taxon>
    </lineage>
</organism>
<dbReference type="Pfam" id="PF00106">
    <property type="entry name" value="adh_short"/>
    <property type="match status" value="1"/>
</dbReference>
<evidence type="ECO:0008006" key="6">
    <source>
        <dbReference type="Google" id="ProtNLM"/>
    </source>
</evidence>
<dbReference type="InterPro" id="IPR036291">
    <property type="entry name" value="NAD(P)-bd_dom_sf"/>
</dbReference>
<keyword evidence="2" id="KW-0560">Oxidoreductase</keyword>
<sequence length="256" mass="27851">MVLSMDRWVGKVAIVTGASSGIGAAISEQLVKEGLQVVGLARRQERIEEQSKKLAGGKGKLHAIKADISKEDDVLKAFRWVKENLGPIHILINNAGIVQFTSLSDGDTELWKKVLDLNVIGLCIATREAVRDMKKNNINGHIVHINSIAGHKVPNIPSFNIYPASKFAVTALAETLRLELNNAKSKIKITSISPGATETEFIESSNINPADDGQLSKAFKTVLKSEDVADAIIYALSTPPHVQIQELTIKPINEEF</sequence>
<dbReference type="PANTHER" id="PTHR43115:SF4">
    <property type="entry name" value="DEHYDROGENASE_REDUCTASE SDR FAMILY MEMBER 11"/>
    <property type="match status" value="1"/>
</dbReference>
<dbReference type="AlphaFoldDB" id="A0AAV8WTF9"/>
<dbReference type="PRINTS" id="PR00080">
    <property type="entry name" value="SDRFAMILY"/>
</dbReference>
<dbReference type="InterPro" id="IPR020904">
    <property type="entry name" value="Sc_DH/Rdtase_CS"/>
</dbReference>
<comment type="similarity">
    <text evidence="1 3">Belongs to the short-chain dehydrogenases/reductases (SDR) family.</text>
</comment>
<dbReference type="EMBL" id="JANEYF010004999">
    <property type="protein sequence ID" value="KAJ8929472.1"/>
    <property type="molecule type" value="Genomic_DNA"/>
</dbReference>
<keyword evidence="5" id="KW-1185">Reference proteome</keyword>
<dbReference type="PROSITE" id="PS00061">
    <property type="entry name" value="ADH_SHORT"/>
    <property type="match status" value="1"/>
</dbReference>
<dbReference type="FunFam" id="3.40.50.720:FF:000047">
    <property type="entry name" value="NADP-dependent L-serine/L-allo-threonine dehydrogenase"/>
    <property type="match status" value="1"/>
</dbReference>
<dbReference type="Proteomes" id="UP001162156">
    <property type="component" value="Unassembled WGS sequence"/>
</dbReference>
<reference evidence="4" key="1">
    <citation type="journal article" date="2023" name="Insect Mol. Biol.">
        <title>Genome sequencing provides insights into the evolution of gene families encoding plant cell wall-degrading enzymes in longhorned beetles.</title>
        <authorList>
            <person name="Shin N.R."/>
            <person name="Okamura Y."/>
            <person name="Kirsch R."/>
            <person name="Pauchet Y."/>
        </authorList>
    </citation>
    <scope>NUCLEOTIDE SEQUENCE</scope>
    <source>
        <strain evidence="4">RBIC_L_NR</strain>
    </source>
</reference>
<dbReference type="PRINTS" id="PR00081">
    <property type="entry name" value="GDHRDH"/>
</dbReference>
<dbReference type="GO" id="GO:0016616">
    <property type="term" value="F:oxidoreductase activity, acting on the CH-OH group of donors, NAD or NADP as acceptor"/>
    <property type="evidence" value="ECO:0007669"/>
    <property type="project" value="UniProtKB-ARBA"/>
</dbReference>
<dbReference type="SUPFAM" id="SSF51735">
    <property type="entry name" value="NAD(P)-binding Rossmann-fold domains"/>
    <property type="match status" value="1"/>
</dbReference>
<evidence type="ECO:0000313" key="5">
    <source>
        <dbReference type="Proteomes" id="UP001162156"/>
    </source>
</evidence>
<evidence type="ECO:0000256" key="3">
    <source>
        <dbReference type="RuleBase" id="RU000363"/>
    </source>
</evidence>
<evidence type="ECO:0000256" key="2">
    <source>
        <dbReference type="ARBA" id="ARBA00023002"/>
    </source>
</evidence>
<proteinExistence type="inferred from homology"/>
<dbReference type="InterPro" id="IPR002347">
    <property type="entry name" value="SDR_fam"/>
</dbReference>